<reference evidence="1 2" key="1">
    <citation type="submission" date="2021-10" db="EMBL/GenBank/DDBJ databases">
        <title>Anaerobic single-cell dispensing facilitates the cultivation of human gut bacteria.</title>
        <authorList>
            <person name="Afrizal A."/>
        </authorList>
    </citation>
    <scope>NUCLEOTIDE SEQUENCE [LARGE SCALE GENOMIC DNA]</scope>
    <source>
        <strain evidence="1 2">CLA-AA-H277</strain>
    </source>
</reference>
<organism evidence="1 2">
    <name type="scientific">Fusicatenibacter faecihominis</name>
    <dbReference type="NCBI Taxonomy" id="2881276"/>
    <lineage>
        <taxon>Bacteria</taxon>
        <taxon>Bacillati</taxon>
        <taxon>Bacillota</taxon>
        <taxon>Clostridia</taxon>
        <taxon>Lachnospirales</taxon>
        <taxon>Lachnospiraceae</taxon>
        <taxon>Fusicatenibacter</taxon>
    </lineage>
</organism>
<accession>A0AAE3DV92</accession>
<dbReference type="AlphaFoldDB" id="A0AAE3DV92"/>
<name>A0AAE3DV92_9FIRM</name>
<comment type="caution">
    <text evidence="1">The sequence shown here is derived from an EMBL/GenBank/DDBJ whole genome shotgun (WGS) entry which is preliminary data.</text>
</comment>
<evidence type="ECO:0000313" key="2">
    <source>
        <dbReference type="Proteomes" id="UP001197875"/>
    </source>
</evidence>
<proteinExistence type="predicted"/>
<evidence type="ECO:0000313" key="1">
    <source>
        <dbReference type="EMBL" id="MCC2191027.1"/>
    </source>
</evidence>
<dbReference type="Proteomes" id="UP001197875">
    <property type="component" value="Unassembled WGS sequence"/>
</dbReference>
<gene>
    <name evidence="1" type="ORF">LKD71_14695</name>
</gene>
<dbReference type="RefSeq" id="WP_227616023.1">
    <property type="nucleotide sequence ID" value="NZ_JAJEPR010000035.1"/>
</dbReference>
<protein>
    <submittedName>
        <fullName evidence="1">Uncharacterized protein</fullName>
    </submittedName>
</protein>
<keyword evidence="2" id="KW-1185">Reference proteome</keyword>
<sequence>MFFKKKTAAPALPSIRIRSGEKVIYEGLLKDIPIKEKVLIEKSIYFFDDPEPCFIHRDAVRVRLTEELHQELLGETSGKPGGLLLTYANLPDITSCVLL</sequence>
<dbReference type="EMBL" id="JAJEPR010000035">
    <property type="protein sequence ID" value="MCC2191027.1"/>
    <property type="molecule type" value="Genomic_DNA"/>
</dbReference>